<keyword evidence="2" id="KW-0812">Transmembrane</keyword>
<feature type="region of interest" description="Disordered" evidence="1">
    <location>
        <begin position="145"/>
        <end position="229"/>
    </location>
</feature>
<feature type="compositionally biased region" description="Polar residues" evidence="1">
    <location>
        <begin position="463"/>
        <end position="472"/>
    </location>
</feature>
<feature type="region of interest" description="Disordered" evidence="1">
    <location>
        <begin position="359"/>
        <end position="420"/>
    </location>
</feature>
<evidence type="ECO:0000313" key="4">
    <source>
        <dbReference type="Proteomes" id="UP001487740"/>
    </source>
</evidence>
<keyword evidence="2" id="KW-0472">Membrane</keyword>
<feature type="compositionally biased region" description="Basic and acidic residues" evidence="1">
    <location>
        <begin position="183"/>
        <end position="198"/>
    </location>
</feature>
<name>A0AAW0UR90_SCYPA</name>
<accession>A0AAW0UR90</accession>
<evidence type="ECO:0000313" key="3">
    <source>
        <dbReference type="EMBL" id="KAK8400727.1"/>
    </source>
</evidence>
<gene>
    <name evidence="3" type="ORF">O3P69_002495</name>
</gene>
<protein>
    <submittedName>
        <fullName evidence="3">Uncharacterized protein</fullName>
    </submittedName>
</protein>
<feature type="transmembrane region" description="Helical" evidence="2">
    <location>
        <begin position="507"/>
        <end position="528"/>
    </location>
</feature>
<keyword evidence="2" id="KW-1133">Transmembrane helix</keyword>
<dbReference type="EMBL" id="JARAKH010000009">
    <property type="protein sequence ID" value="KAK8400727.1"/>
    <property type="molecule type" value="Genomic_DNA"/>
</dbReference>
<sequence>MQYIPQHVSPASMKECGWPLSEGCTFSDVHVLASTAIRSLRGRRVESRNASINRATARRVTFVKMKRRFLLLMLSWWAGVLGQEQHASPSLPSEAFLKPQPYKSIPLKLRPLSEVNPISFEARMKPKHEATSKIVQKEASLMQPATLSESQLKPQAKAEAQEKPPSSLVVSVKPMTEVSPLRKPLEPREAFGEGDRTKNTKAHQPKLSEALVNPDTYSKPDVKPVTLSQASPKFREALFEASRSHLTNEASKRSPTKTQADIQINEALKGLLASYEALTKSILLKSFKTLPIRVLSDAILPSPASLEASKSTSPEASDVEMKPSLMGNAIEKPFIHSKTRLKLDESREAFRKSYTNSEALGKTEISPQSSAKPLHVSEGPTKPTVSSEAAMRSLNYSEAQVEPIEGSEAPTTPNYTGFVKPQTPMEAVIPTPRTEAEALNPTTSQAPMTTRPRKEARNEASHSNKASNGPSSHQKHPEAFIWEREASNHPDVKQTNGKPWYKESVHIPVPVIIVIVVVVIFILLLAIAS</sequence>
<reference evidence="3 4" key="1">
    <citation type="submission" date="2023-03" db="EMBL/GenBank/DDBJ databases">
        <title>High-quality genome of Scylla paramamosain provides insights in environmental adaptation.</title>
        <authorList>
            <person name="Zhang L."/>
        </authorList>
    </citation>
    <scope>NUCLEOTIDE SEQUENCE [LARGE SCALE GENOMIC DNA]</scope>
    <source>
        <strain evidence="3">LZ_2023a</strain>
        <tissue evidence="3">Muscle</tissue>
    </source>
</reference>
<keyword evidence="4" id="KW-1185">Reference proteome</keyword>
<evidence type="ECO:0000256" key="1">
    <source>
        <dbReference type="SAM" id="MobiDB-lite"/>
    </source>
</evidence>
<organism evidence="3 4">
    <name type="scientific">Scylla paramamosain</name>
    <name type="common">Mud crab</name>
    <dbReference type="NCBI Taxonomy" id="85552"/>
    <lineage>
        <taxon>Eukaryota</taxon>
        <taxon>Metazoa</taxon>
        <taxon>Ecdysozoa</taxon>
        <taxon>Arthropoda</taxon>
        <taxon>Crustacea</taxon>
        <taxon>Multicrustacea</taxon>
        <taxon>Malacostraca</taxon>
        <taxon>Eumalacostraca</taxon>
        <taxon>Eucarida</taxon>
        <taxon>Decapoda</taxon>
        <taxon>Pleocyemata</taxon>
        <taxon>Brachyura</taxon>
        <taxon>Eubrachyura</taxon>
        <taxon>Portunoidea</taxon>
        <taxon>Portunidae</taxon>
        <taxon>Portuninae</taxon>
        <taxon>Scylla</taxon>
    </lineage>
</organism>
<feature type="compositionally biased region" description="Basic and acidic residues" evidence="1">
    <location>
        <begin position="452"/>
        <end position="462"/>
    </location>
</feature>
<feature type="region of interest" description="Disordered" evidence="1">
    <location>
        <begin position="304"/>
        <end position="325"/>
    </location>
</feature>
<dbReference type="Proteomes" id="UP001487740">
    <property type="component" value="Unassembled WGS sequence"/>
</dbReference>
<feature type="region of interest" description="Disordered" evidence="1">
    <location>
        <begin position="434"/>
        <end position="476"/>
    </location>
</feature>
<evidence type="ECO:0000256" key="2">
    <source>
        <dbReference type="SAM" id="Phobius"/>
    </source>
</evidence>
<comment type="caution">
    <text evidence="3">The sequence shown here is derived from an EMBL/GenBank/DDBJ whole genome shotgun (WGS) entry which is preliminary data.</text>
</comment>
<dbReference type="AlphaFoldDB" id="A0AAW0UR90"/>
<proteinExistence type="predicted"/>